<comment type="caution">
    <text evidence="2">The sequence shown here is derived from an EMBL/GenBank/DDBJ whole genome shotgun (WGS) entry which is preliminary data.</text>
</comment>
<dbReference type="Proteomes" id="UP001610818">
    <property type="component" value="Unassembled WGS sequence"/>
</dbReference>
<gene>
    <name evidence="2" type="ORF">ACH4F9_43245</name>
</gene>
<accession>A0ABW7R601</accession>
<proteinExistence type="predicted"/>
<evidence type="ECO:0000313" key="2">
    <source>
        <dbReference type="EMBL" id="MFH8551814.1"/>
    </source>
</evidence>
<dbReference type="InterPro" id="IPR005114">
    <property type="entry name" value="Helicase_assoc"/>
</dbReference>
<evidence type="ECO:0000259" key="1">
    <source>
        <dbReference type="Pfam" id="PF03457"/>
    </source>
</evidence>
<dbReference type="EMBL" id="JBIRGQ010000015">
    <property type="protein sequence ID" value="MFH8551814.1"/>
    <property type="molecule type" value="Genomic_DNA"/>
</dbReference>
<dbReference type="Pfam" id="PF03457">
    <property type="entry name" value="HA"/>
    <property type="match status" value="1"/>
</dbReference>
<reference evidence="2 3" key="1">
    <citation type="submission" date="2024-10" db="EMBL/GenBank/DDBJ databases">
        <title>The Natural Products Discovery Center: Release of the First 8490 Sequenced Strains for Exploring Actinobacteria Biosynthetic Diversity.</title>
        <authorList>
            <person name="Kalkreuter E."/>
            <person name="Kautsar S.A."/>
            <person name="Yang D."/>
            <person name="Bader C.D."/>
            <person name="Teijaro C.N."/>
            <person name="Fluegel L."/>
            <person name="Davis C.M."/>
            <person name="Simpson J.R."/>
            <person name="Lauterbach L."/>
            <person name="Steele A.D."/>
            <person name="Gui C."/>
            <person name="Meng S."/>
            <person name="Li G."/>
            <person name="Viehrig K."/>
            <person name="Ye F."/>
            <person name="Su P."/>
            <person name="Kiefer A.F."/>
            <person name="Nichols A."/>
            <person name="Cepeda A.J."/>
            <person name="Yan W."/>
            <person name="Fan B."/>
            <person name="Jiang Y."/>
            <person name="Adhikari A."/>
            <person name="Zheng C.-J."/>
            <person name="Schuster L."/>
            <person name="Cowan T.M."/>
            <person name="Smanski M.J."/>
            <person name="Chevrette M.G."/>
            <person name="De Carvalho L.P.S."/>
            <person name="Shen B."/>
        </authorList>
    </citation>
    <scope>NUCLEOTIDE SEQUENCE [LARGE SCALE GENOMIC DNA]</scope>
    <source>
        <strain evidence="2 3">NPDC017990</strain>
    </source>
</reference>
<dbReference type="RefSeq" id="WP_397718891.1">
    <property type="nucleotide sequence ID" value="NZ_JBIRGN010000015.1"/>
</dbReference>
<feature type="domain" description="Helicase-associated" evidence="1">
    <location>
        <begin position="45"/>
        <end position="105"/>
    </location>
</feature>
<keyword evidence="3" id="KW-1185">Reference proteome</keyword>
<sequence length="119" mass="13107">MPTSGAVHPRSALSIDLLSAACASCRVRHARSGRGLGHQRRSALKFAEGLAAARAYADVHGHLAVERPRAPESGDGFDLGTWLRVRRTRAQMLSPEQARSLAELDAWWNPPWPMSWQRA</sequence>
<protein>
    <submittedName>
        <fullName evidence="2">Helicase associated domain-containing protein</fullName>
    </submittedName>
</protein>
<name>A0ABW7R601_9ACTN</name>
<evidence type="ECO:0000313" key="3">
    <source>
        <dbReference type="Proteomes" id="UP001610818"/>
    </source>
</evidence>
<dbReference type="Gene3D" id="6.10.140.530">
    <property type="match status" value="1"/>
</dbReference>
<organism evidence="2 3">
    <name type="scientific">Streptomyces longisporoflavus</name>
    <dbReference type="NCBI Taxonomy" id="28044"/>
    <lineage>
        <taxon>Bacteria</taxon>
        <taxon>Bacillati</taxon>
        <taxon>Actinomycetota</taxon>
        <taxon>Actinomycetes</taxon>
        <taxon>Kitasatosporales</taxon>
        <taxon>Streptomycetaceae</taxon>
        <taxon>Streptomyces</taxon>
    </lineage>
</organism>